<dbReference type="InParanoid" id="F8Q9S8"/>
<protein>
    <submittedName>
        <fullName evidence="1">Uncharacterized protein</fullName>
    </submittedName>
</protein>
<name>F8Q9S8_SERL3</name>
<keyword evidence="2" id="KW-1185">Reference proteome</keyword>
<proteinExistence type="predicted"/>
<dbReference type="AlphaFoldDB" id="F8Q9S8"/>
<dbReference type="Proteomes" id="UP000008063">
    <property type="component" value="Unassembled WGS sequence"/>
</dbReference>
<reference evidence="2" key="1">
    <citation type="journal article" date="2011" name="Science">
        <title>The plant cell wall-decomposing machinery underlies the functional diversity of forest fungi.</title>
        <authorList>
            <person name="Eastwood D.C."/>
            <person name="Floudas D."/>
            <person name="Binder M."/>
            <person name="Majcherczyk A."/>
            <person name="Schneider P."/>
            <person name="Aerts A."/>
            <person name="Asiegbu F.O."/>
            <person name="Baker S.E."/>
            <person name="Barry K."/>
            <person name="Bendiksby M."/>
            <person name="Blumentritt M."/>
            <person name="Coutinho P.M."/>
            <person name="Cullen D."/>
            <person name="de Vries R.P."/>
            <person name="Gathman A."/>
            <person name="Goodell B."/>
            <person name="Henrissat B."/>
            <person name="Ihrmark K."/>
            <person name="Kauserud H."/>
            <person name="Kohler A."/>
            <person name="LaButti K."/>
            <person name="Lapidus A."/>
            <person name="Lavin J.L."/>
            <person name="Lee Y.-H."/>
            <person name="Lindquist E."/>
            <person name="Lilly W."/>
            <person name="Lucas S."/>
            <person name="Morin E."/>
            <person name="Murat C."/>
            <person name="Oguiza J.A."/>
            <person name="Park J."/>
            <person name="Pisabarro A.G."/>
            <person name="Riley R."/>
            <person name="Rosling A."/>
            <person name="Salamov A."/>
            <person name="Schmidt O."/>
            <person name="Schmutz J."/>
            <person name="Skrede I."/>
            <person name="Stenlid J."/>
            <person name="Wiebenga A."/>
            <person name="Xie X."/>
            <person name="Kuees U."/>
            <person name="Hibbett D.S."/>
            <person name="Hoffmeister D."/>
            <person name="Hoegberg N."/>
            <person name="Martin F."/>
            <person name="Grigoriev I.V."/>
            <person name="Watkinson S.C."/>
        </authorList>
    </citation>
    <scope>NUCLEOTIDE SEQUENCE [LARGE SCALE GENOMIC DNA]</scope>
    <source>
        <strain evidence="2">strain S7.3</strain>
    </source>
</reference>
<sequence length="113" mass="12065">MRIWMNTVPYGASPGLLSTAPVSCSRSQKLVYTISRVNVYSSASSSCSRHGHRTGSCLSAPISFLTRLYELGTPLDLHAHDGSGHESEVMRIEDAAVGATLFSSIFDSSTLIG</sequence>
<accession>F8Q9S8</accession>
<gene>
    <name evidence="1" type="ORF">SERLA73DRAFT_143420</name>
</gene>
<dbReference type="EMBL" id="GL945486">
    <property type="protein sequence ID" value="EGN95333.1"/>
    <property type="molecule type" value="Genomic_DNA"/>
</dbReference>
<organism evidence="2">
    <name type="scientific">Serpula lacrymans var. lacrymans (strain S7.3)</name>
    <name type="common">Dry rot fungus</name>
    <dbReference type="NCBI Taxonomy" id="936435"/>
    <lineage>
        <taxon>Eukaryota</taxon>
        <taxon>Fungi</taxon>
        <taxon>Dikarya</taxon>
        <taxon>Basidiomycota</taxon>
        <taxon>Agaricomycotina</taxon>
        <taxon>Agaricomycetes</taxon>
        <taxon>Agaricomycetidae</taxon>
        <taxon>Boletales</taxon>
        <taxon>Coniophorineae</taxon>
        <taxon>Serpulaceae</taxon>
        <taxon>Serpula</taxon>
    </lineage>
</organism>
<dbReference type="HOGENOM" id="CLU_2135058_0_0_1"/>
<evidence type="ECO:0000313" key="2">
    <source>
        <dbReference type="Proteomes" id="UP000008063"/>
    </source>
</evidence>
<evidence type="ECO:0000313" key="1">
    <source>
        <dbReference type="EMBL" id="EGN95333.1"/>
    </source>
</evidence>